<dbReference type="STRING" id="1231657.A0A1Y1ZPL4"/>
<dbReference type="Pfam" id="PF00226">
    <property type="entry name" value="DnaJ"/>
    <property type="match status" value="1"/>
</dbReference>
<dbReference type="SMART" id="SM00271">
    <property type="entry name" value="DnaJ"/>
    <property type="match status" value="1"/>
</dbReference>
<dbReference type="GO" id="GO:0051087">
    <property type="term" value="F:protein-folding chaperone binding"/>
    <property type="evidence" value="ECO:0007669"/>
    <property type="project" value="TreeGrafter"/>
</dbReference>
<gene>
    <name evidence="3" type="ORF">BCR34DRAFT_600751</name>
</gene>
<evidence type="ECO:0000313" key="4">
    <source>
        <dbReference type="Proteomes" id="UP000193144"/>
    </source>
</evidence>
<sequence length="155" mass="17953">MLTHYQALGISRWATIDEVKKAYRTVIVQSHPDKTRHLSDTDRAAGEKKSKDANNAYEILSDAMDQTADDFDDGPDEGTREEDLPRRRRKKKEELLRTARPGKLGFVLQDWQFEIQVSKKYNVVNKLPDNTSKNMHGITVNLGIQLERNLKWEKE</sequence>
<dbReference type="Proteomes" id="UP000193144">
    <property type="component" value="Unassembled WGS sequence"/>
</dbReference>
<dbReference type="PROSITE" id="PS50076">
    <property type="entry name" value="DNAJ_2"/>
    <property type="match status" value="1"/>
</dbReference>
<dbReference type="OrthoDB" id="10250354at2759"/>
<dbReference type="EMBL" id="MCFA01000053">
    <property type="protein sequence ID" value="ORY12182.1"/>
    <property type="molecule type" value="Genomic_DNA"/>
</dbReference>
<dbReference type="PANTHER" id="PTHR43948:SF10">
    <property type="entry name" value="MRJ, ISOFORM E"/>
    <property type="match status" value="1"/>
</dbReference>
<dbReference type="CDD" id="cd06257">
    <property type="entry name" value="DnaJ"/>
    <property type="match status" value="1"/>
</dbReference>
<feature type="domain" description="J" evidence="2">
    <location>
        <begin position="3"/>
        <end position="72"/>
    </location>
</feature>
<evidence type="ECO:0000313" key="3">
    <source>
        <dbReference type="EMBL" id="ORY12182.1"/>
    </source>
</evidence>
<accession>A0A1Y1ZPL4</accession>
<dbReference type="PANTHER" id="PTHR43948">
    <property type="entry name" value="DNAJ HOMOLOG SUBFAMILY B"/>
    <property type="match status" value="1"/>
</dbReference>
<feature type="compositionally biased region" description="Basic and acidic residues" evidence="1">
    <location>
        <begin position="33"/>
        <end position="52"/>
    </location>
</feature>
<protein>
    <recommendedName>
        <fullName evidence="2">J domain-containing protein</fullName>
    </recommendedName>
</protein>
<feature type="region of interest" description="Disordered" evidence="1">
    <location>
        <begin position="33"/>
        <end position="94"/>
    </location>
</feature>
<dbReference type="GO" id="GO:0051082">
    <property type="term" value="F:unfolded protein binding"/>
    <property type="evidence" value="ECO:0007669"/>
    <property type="project" value="TreeGrafter"/>
</dbReference>
<evidence type="ECO:0000256" key="1">
    <source>
        <dbReference type="SAM" id="MobiDB-lite"/>
    </source>
</evidence>
<organism evidence="3 4">
    <name type="scientific">Clohesyomyces aquaticus</name>
    <dbReference type="NCBI Taxonomy" id="1231657"/>
    <lineage>
        <taxon>Eukaryota</taxon>
        <taxon>Fungi</taxon>
        <taxon>Dikarya</taxon>
        <taxon>Ascomycota</taxon>
        <taxon>Pezizomycotina</taxon>
        <taxon>Dothideomycetes</taxon>
        <taxon>Pleosporomycetidae</taxon>
        <taxon>Pleosporales</taxon>
        <taxon>Lindgomycetaceae</taxon>
        <taxon>Clohesyomyces</taxon>
    </lineage>
</organism>
<dbReference type="InterPro" id="IPR036869">
    <property type="entry name" value="J_dom_sf"/>
</dbReference>
<comment type="caution">
    <text evidence="3">The sequence shown here is derived from an EMBL/GenBank/DDBJ whole genome shotgun (WGS) entry which is preliminary data.</text>
</comment>
<evidence type="ECO:0000259" key="2">
    <source>
        <dbReference type="PROSITE" id="PS50076"/>
    </source>
</evidence>
<feature type="compositionally biased region" description="Acidic residues" evidence="1">
    <location>
        <begin position="67"/>
        <end position="76"/>
    </location>
</feature>
<dbReference type="GO" id="GO:0044183">
    <property type="term" value="F:protein folding chaperone"/>
    <property type="evidence" value="ECO:0007669"/>
    <property type="project" value="TreeGrafter"/>
</dbReference>
<dbReference type="InterPro" id="IPR001623">
    <property type="entry name" value="DnaJ_domain"/>
</dbReference>
<name>A0A1Y1ZPL4_9PLEO</name>
<dbReference type="SUPFAM" id="SSF46565">
    <property type="entry name" value="Chaperone J-domain"/>
    <property type="match status" value="1"/>
</dbReference>
<dbReference type="AlphaFoldDB" id="A0A1Y1ZPL4"/>
<dbReference type="Gene3D" id="1.10.287.110">
    <property type="entry name" value="DnaJ domain"/>
    <property type="match status" value="1"/>
</dbReference>
<dbReference type="GO" id="GO:0005737">
    <property type="term" value="C:cytoplasm"/>
    <property type="evidence" value="ECO:0007669"/>
    <property type="project" value="TreeGrafter"/>
</dbReference>
<keyword evidence="4" id="KW-1185">Reference proteome</keyword>
<proteinExistence type="predicted"/>
<reference evidence="3 4" key="1">
    <citation type="submission" date="2016-07" db="EMBL/GenBank/DDBJ databases">
        <title>Pervasive Adenine N6-methylation of Active Genes in Fungi.</title>
        <authorList>
            <consortium name="DOE Joint Genome Institute"/>
            <person name="Mondo S.J."/>
            <person name="Dannebaum R.O."/>
            <person name="Kuo R.C."/>
            <person name="Labutti K."/>
            <person name="Haridas S."/>
            <person name="Kuo A."/>
            <person name="Salamov A."/>
            <person name="Ahrendt S.R."/>
            <person name="Lipzen A."/>
            <person name="Sullivan W."/>
            <person name="Andreopoulos W.B."/>
            <person name="Clum A."/>
            <person name="Lindquist E."/>
            <person name="Daum C."/>
            <person name="Ramamoorthy G.K."/>
            <person name="Gryganskyi A."/>
            <person name="Culley D."/>
            <person name="Magnuson J.K."/>
            <person name="James T.Y."/>
            <person name="O'Malley M.A."/>
            <person name="Stajich J.E."/>
            <person name="Spatafora J.W."/>
            <person name="Visel A."/>
            <person name="Grigoriev I.V."/>
        </authorList>
    </citation>
    <scope>NUCLEOTIDE SEQUENCE [LARGE SCALE GENOMIC DNA]</scope>
    <source>
        <strain evidence="3 4">CBS 115471</strain>
    </source>
</reference>
<dbReference type="PRINTS" id="PR00625">
    <property type="entry name" value="JDOMAIN"/>
</dbReference>